<feature type="chain" id="PRO_5020944821" description="HdeA/HdeB family protein" evidence="1">
    <location>
        <begin position="21"/>
        <end position="179"/>
    </location>
</feature>
<protein>
    <recommendedName>
        <fullName evidence="4">HdeA/HdeB family protein</fullName>
    </recommendedName>
</protein>
<accession>A0A4P7UF34</accession>
<dbReference type="OrthoDB" id="5456626at2"/>
<dbReference type="Proteomes" id="UP000297065">
    <property type="component" value="Chromosome"/>
</dbReference>
<proteinExistence type="predicted"/>
<dbReference type="EMBL" id="CP036295">
    <property type="protein sequence ID" value="QCC84485.1"/>
    <property type="molecule type" value="Genomic_DNA"/>
</dbReference>
<evidence type="ECO:0000313" key="2">
    <source>
        <dbReference type="EMBL" id="QCC84485.1"/>
    </source>
</evidence>
<keyword evidence="1" id="KW-0732">Signal</keyword>
<evidence type="ECO:0000256" key="1">
    <source>
        <dbReference type="SAM" id="SignalP"/>
    </source>
</evidence>
<dbReference type="AlphaFoldDB" id="A0A4P7UF34"/>
<name>A0A4P7UF34_DESDE</name>
<sequence>MNKLLILCCLVLGLPVAVQAGNDKIDPAAYICAELITQPITEGGQAPVFEALQIDGYVSAKTGNPIADPETLAPLLGQAYAACQVHPTQKVTAVWQEARKTFPVDTASTWRADKTQCKDYTANPDDGSGFVIWLDGYNRGKSGKPASVLVNDDVLKAYLDACSKQPDALMLDVLAQSAK</sequence>
<evidence type="ECO:0000313" key="3">
    <source>
        <dbReference type="Proteomes" id="UP000297065"/>
    </source>
</evidence>
<organism evidence="2 3">
    <name type="scientific">Desulfovibrio desulfuricans</name>
    <dbReference type="NCBI Taxonomy" id="876"/>
    <lineage>
        <taxon>Bacteria</taxon>
        <taxon>Pseudomonadati</taxon>
        <taxon>Thermodesulfobacteriota</taxon>
        <taxon>Desulfovibrionia</taxon>
        <taxon>Desulfovibrionales</taxon>
        <taxon>Desulfovibrionaceae</taxon>
        <taxon>Desulfovibrio</taxon>
    </lineage>
</organism>
<feature type="signal peptide" evidence="1">
    <location>
        <begin position="1"/>
        <end position="20"/>
    </location>
</feature>
<evidence type="ECO:0008006" key="4">
    <source>
        <dbReference type="Google" id="ProtNLM"/>
    </source>
</evidence>
<reference evidence="2 3" key="1">
    <citation type="submission" date="2019-02" db="EMBL/GenBank/DDBJ databases">
        <title>Complete Genome Sequence of Desulfovibrio desulfuricans IC1, a Sulfonate Utilizing Anaerobe.</title>
        <authorList>
            <person name="Day L.A."/>
            <person name="De Leon K.B."/>
            <person name="Wall J.D."/>
        </authorList>
    </citation>
    <scope>NUCLEOTIDE SEQUENCE [LARGE SCALE GENOMIC DNA]</scope>
    <source>
        <strain evidence="2 3">IC1</strain>
    </source>
</reference>
<dbReference type="RefSeq" id="WP_136398732.1">
    <property type="nucleotide sequence ID" value="NZ_CP036295.1"/>
</dbReference>
<gene>
    <name evidence="2" type="ORF">DDIC_01035</name>
</gene>